<name>A0A6J6DXC6_9ZZZZ</name>
<dbReference type="InterPro" id="IPR001279">
    <property type="entry name" value="Metallo-B-lactamas"/>
</dbReference>
<dbReference type="FunFam" id="3.60.15.10:FF:000030">
    <property type="entry name" value="Metallo-beta-lactamase family protein"/>
    <property type="match status" value="1"/>
</dbReference>
<accession>A0A6J6DXC6</accession>
<dbReference type="SMART" id="SM00450">
    <property type="entry name" value="RHOD"/>
    <property type="match status" value="3"/>
</dbReference>
<gene>
    <name evidence="3" type="ORF">UFOPK1603_00872</name>
    <name evidence="4" type="ORF">UFOPK2143_00382</name>
    <name evidence="5" type="ORF">UFOPK2350_00299</name>
</gene>
<evidence type="ECO:0000313" key="3">
    <source>
        <dbReference type="EMBL" id="CAB4565738.1"/>
    </source>
</evidence>
<dbReference type="Pfam" id="PF00753">
    <property type="entry name" value="Lactamase_B"/>
    <property type="match status" value="1"/>
</dbReference>
<dbReference type="PANTHER" id="PTHR43084:SF1">
    <property type="entry name" value="PERSULFIDE DIOXYGENASE ETHE1, MITOCHONDRIAL"/>
    <property type="match status" value="1"/>
</dbReference>
<dbReference type="InterPro" id="IPR051682">
    <property type="entry name" value="Mito_Persulfide_Diox"/>
</dbReference>
<evidence type="ECO:0000313" key="4">
    <source>
        <dbReference type="EMBL" id="CAB4638152.1"/>
    </source>
</evidence>
<protein>
    <submittedName>
        <fullName evidence="3">Unannotated protein</fullName>
    </submittedName>
</protein>
<dbReference type="CDD" id="cd00158">
    <property type="entry name" value="RHOD"/>
    <property type="match status" value="3"/>
</dbReference>
<evidence type="ECO:0000259" key="2">
    <source>
        <dbReference type="PROSITE" id="PS50206"/>
    </source>
</evidence>
<dbReference type="Pfam" id="PF00581">
    <property type="entry name" value="Rhodanese"/>
    <property type="match status" value="3"/>
</dbReference>
<dbReference type="EMBL" id="CAEZTG010000067">
    <property type="protein sequence ID" value="CAB4565738.1"/>
    <property type="molecule type" value="Genomic_DNA"/>
</dbReference>
<evidence type="ECO:0000256" key="1">
    <source>
        <dbReference type="ARBA" id="ARBA00022723"/>
    </source>
</evidence>
<feature type="domain" description="Rhodanese" evidence="2">
    <location>
        <begin position="504"/>
        <end position="591"/>
    </location>
</feature>
<dbReference type="InterPro" id="IPR001763">
    <property type="entry name" value="Rhodanese-like_dom"/>
</dbReference>
<dbReference type="GO" id="GO:0050313">
    <property type="term" value="F:sulfur dioxygenase activity"/>
    <property type="evidence" value="ECO:0007669"/>
    <property type="project" value="InterPro"/>
</dbReference>
<sequence length="600" mass="63848">MTGDRIFCTMFVYTYPVGYHQDATMQADGVTMFLKQYYLGCLSHASYLIGDESTGRAVVVDPQRDVNEYLADAEAHGFTITKVIETHFHADFLSGHLELAARTDADIVYGAAAAGRVGFPIETHANGDHISLGKVDLEILETPGHTPESICVVVRPDGPDSTPEGVLTGDTLFIGDVGRPDLLASVGVTAEELGFQLYRSLHDKLMTLPDETKVYPAHGAGSACGKNLSTETVSTIGEQRRTNYALQPMVAEDFVDVVTQGQSVAPLYFAFAANKNRESRALLDHDVSVKSLSLDTVLKHQAGGAVVIDSRDDIAFAQGHLRGSINIGLGGRFAEYAGEVMEPGTPIILVTDPGHEPEAKTRLARIGFDNVIGALADPIATFVANPSHVAQLSRLSVDDLAERIASVKDLVLIDVRNPGEVALGSIHGARSIGLPSLLHSIDELDRNAPTVVFCAGGYRSAIASSLLRSHGFTDVSDLIGGHTAWSTGNIPATLPAVDVETAAGDADALWLDVRENDEWEAGHAPAAVHIAMSDLPDQLDQLRDGRRIVVICRSGNRSGKVTAWLINHGIDAVNMTGGMQVWEKAGLPVVSSSNAVGAVI</sequence>
<dbReference type="GO" id="GO:0046872">
    <property type="term" value="F:metal ion binding"/>
    <property type="evidence" value="ECO:0007669"/>
    <property type="project" value="UniProtKB-KW"/>
</dbReference>
<dbReference type="PROSITE" id="PS50206">
    <property type="entry name" value="RHODANESE_3"/>
    <property type="match status" value="3"/>
</dbReference>
<dbReference type="GO" id="GO:0070813">
    <property type="term" value="P:hydrogen sulfide metabolic process"/>
    <property type="evidence" value="ECO:0007669"/>
    <property type="project" value="TreeGrafter"/>
</dbReference>
<dbReference type="CDD" id="cd07724">
    <property type="entry name" value="POD-like_MBL-fold"/>
    <property type="match status" value="1"/>
</dbReference>
<dbReference type="Gene3D" id="3.40.250.10">
    <property type="entry name" value="Rhodanese-like domain"/>
    <property type="match status" value="3"/>
</dbReference>
<dbReference type="SMART" id="SM00849">
    <property type="entry name" value="Lactamase_B"/>
    <property type="match status" value="1"/>
</dbReference>
<dbReference type="PANTHER" id="PTHR43084">
    <property type="entry name" value="PERSULFIDE DIOXYGENASE ETHE1"/>
    <property type="match status" value="1"/>
</dbReference>
<dbReference type="SUPFAM" id="SSF52821">
    <property type="entry name" value="Rhodanese/Cell cycle control phosphatase"/>
    <property type="match status" value="3"/>
</dbReference>
<dbReference type="EMBL" id="CAEZXE010000015">
    <property type="protein sequence ID" value="CAB4670162.1"/>
    <property type="molecule type" value="Genomic_DNA"/>
</dbReference>
<proteinExistence type="predicted"/>
<organism evidence="3">
    <name type="scientific">freshwater metagenome</name>
    <dbReference type="NCBI Taxonomy" id="449393"/>
    <lineage>
        <taxon>unclassified sequences</taxon>
        <taxon>metagenomes</taxon>
        <taxon>ecological metagenomes</taxon>
    </lineage>
</organism>
<dbReference type="Gene3D" id="3.60.15.10">
    <property type="entry name" value="Ribonuclease Z/Hydroxyacylglutathione hydrolase-like"/>
    <property type="match status" value="1"/>
</dbReference>
<dbReference type="EMBL" id="CAEZVV010000012">
    <property type="protein sequence ID" value="CAB4638152.1"/>
    <property type="molecule type" value="Genomic_DNA"/>
</dbReference>
<dbReference type="InterPro" id="IPR036873">
    <property type="entry name" value="Rhodanese-like_dom_sf"/>
</dbReference>
<reference evidence="3" key="1">
    <citation type="submission" date="2020-05" db="EMBL/GenBank/DDBJ databases">
        <authorList>
            <person name="Chiriac C."/>
            <person name="Salcher M."/>
            <person name="Ghai R."/>
            <person name="Kavagutti S V."/>
        </authorList>
    </citation>
    <scope>NUCLEOTIDE SEQUENCE</scope>
</reference>
<evidence type="ECO:0000313" key="5">
    <source>
        <dbReference type="EMBL" id="CAB4670162.1"/>
    </source>
</evidence>
<dbReference type="SUPFAM" id="SSF56281">
    <property type="entry name" value="Metallo-hydrolase/oxidoreductase"/>
    <property type="match status" value="1"/>
</dbReference>
<dbReference type="InterPro" id="IPR036866">
    <property type="entry name" value="RibonucZ/Hydroxyglut_hydro"/>
</dbReference>
<dbReference type="GO" id="GO:0006749">
    <property type="term" value="P:glutathione metabolic process"/>
    <property type="evidence" value="ECO:0007669"/>
    <property type="project" value="InterPro"/>
</dbReference>
<feature type="domain" description="Rhodanese" evidence="2">
    <location>
        <begin position="301"/>
        <end position="371"/>
    </location>
</feature>
<dbReference type="InterPro" id="IPR044528">
    <property type="entry name" value="POD-like_MBL-fold"/>
</dbReference>
<dbReference type="AlphaFoldDB" id="A0A6J6DXC6"/>
<feature type="domain" description="Rhodanese" evidence="2">
    <location>
        <begin position="406"/>
        <end position="494"/>
    </location>
</feature>
<keyword evidence="1" id="KW-0479">Metal-binding</keyword>